<accession>A0ABV8MP12</accession>
<dbReference type="InterPro" id="IPR038460">
    <property type="entry name" value="AcetylCoA_hyd_C_sf"/>
</dbReference>
<dbReference type="InterPro" id="IPR026888">
    <property type="entry name" value="AcetylCoA_hyd_C"/>
</dbReference>
<comment type="caution">
    <text evidence="2">The sequence shown here is derived from an EMBL/GenBank/DDBJ whole genome shotgun (WGS) entry which is preliminary data.</text>
</comment>
<keyword evidence="2" id="KW-0378">Hydrolase</keyword>
<dbReference type="SUPFAM" id="SSF100950">
    <property type="entry name" value="NagB/RpiA/CoA transferase-like"/>
    <property type="match status" value="1"/>
</dbReference>
<dbReference type="PANTHER" id="PTHR21432:SF20">
    <property type="entry name" value="ACETYL-COA HYDROLASE"/>
    <property type="match status" value="1"/>
</dbReference>
<evidence type="ECO:0000259" key="1">
    <source>
        <dbReference type="Pfam" id="PF13336"/>
    </source>
</evidence>
<feature type="domain" description="Acetyl-CoA hydrolase/transferase C-terminal" evidence="1">
    <location>
        <begin position="420"/>
        <end position="580"/>
    </location>
</feature>
<dbReference type="InterPro" id="IPR046433">
    <property type="entry name" value="ActCoA_hydro"/>
</dbReference>
<sequence length="696" mass="76887">MTVITDSIEQTVDQVLTRLSGDIVLAIPLGIGKPNHFVNALYRRIKTTPTRRLKIITALSLLKPASNSELEQRFLTPFVERVFGDYPDLDYALDMLAGTLPPNIEVLEFFFKTGDYLGNPTAQQQHICTNYTFVARDMALHGVNLVAQALAMREGPDGMRLSLSGNPDLTGETVERLRALPDHPLLVVGVVNRELPFMPNGAEIDADFFDLLLTDPSAGHALYAPPNMEVSLRDYAIGLHASTLVKDGGTLQIGIGSLGDAIAYGLLLREQHNDEYRRMLGTLGASQDGELGRFASGLYGCSEMFVNGLLKLLDAGIIRREVFDDLTLQRLLNQGRISSTVDATTLAVLHEAGRISSPLTAADVTFLRRHGIVRPEVVWRDGTLMVGERHYSAELDLIAPELLGPRLTGGIALHAGFFLGPRDFYQRLRTLPDEQLHRIGMSRIDFINLLCGPDSLASAQRRDARFMNTTMMVTLLGAAVSDGLDSGQVVSGVGGQFNFVSMGHDLPGARSVLLLRATREQDGILRSNIVWNYGHTTIPRHLRDVVVTEYGVADLRGQTDAEVIKRLLAVADSRFQDELLIAAKLNGKLDKDYHLPDWQRHNLPERLVDGLGPWREAGLLPSFPFGTDFNEDELAMIAALQKLRHASHHPVELLTMMFRGLFEGKTAPPGYLERLGLQEVHGIRQLLLRRLFVGNL</sequence>
<proteinExistence type="predicted"/>
<dbReference type="RefSeq" id="WP_378164207.1">
    <property type="nucleotide sequence ID" value="NZ_JBHSBU010000001.1"/>
</dbReference>
<gene>
    <name evidence="2" type="ORF">ACFOW7_11285</name>
</gene>
<dbReference type="InterPro" id="IPR037171">
    <property type="entry name" value="NagB/RpiA_transferase-like"/>
</dbReference>
<evidence type="ECO:0000313" key="2">
    <source>
        <dbReference type="EMBL" id="MFC4159928.1"/>
    </source>
</evidence>
<dbReference type="Pfam" id="PF13336">
    <property type="entry name" value="AcetylCoA_hyd_C"/>
    <property type="match status" value="1"/>
</dbReference>
<dbReference type="Proteomes" id="UP001595791">
    <property type="component" value="Unassembled WGS sequence"/>
</dbReference>
<keyword evidence="3" id="KW-1185">Reference proteome</keyword>
<dbReference type="Gene3D" id="3.40.1080.20">
    <property type="entry name" value="Acetyl-CoA hydrolase/transferase C-terminal domain"/>
    <property type="match status" value="1"/>
</dbReference>
<protein>
    <submittedName>
        <fullName evidence="2">Acetyl-CoA hydrolase/transferase C-terminal domain-containing protein</fullName>
    </submittedName>
</protein>
<reference evidence="3" key="1">
    <citation type="journal article" date="2019" name="Int. J. Syst. Evol. Microbiol.">
        <title>The Global Catalogue of Microorganisms (GCM) 10K type strain sequencing project: providing services to taxonomists for standard genome sequencing and annotation.</title>
        <authorList>
            <consortium name="The Broad Institute Genomics Platform"/>
            <consortium name="The Broad Institute Genome Sequencing Center for Infectious Disease"/>
            <person name="Wu L."/>
            <person name="Ma J."/>
        </authorList>
    </citation>
    <scope>NUCLEOTIDE SEQUENCE [LARGE SCALE GENOMIC DNA]</scope>
    <source>
        <strain evidence="3">LMG 29894</strain>
    </source>
</reference>
<evidence type="ECO:0000313" key="3">
    <source>
        <dbReference type="Proteomes" id="UP001595791"/>
    </source>
</evidence>
<dbReference type="EMBL" id="JBHSBU010000001">
    <property type="protein sequence ID" value="MFC4159928.1"/>
    <property type="molecule type" value="Genomic_DNA"/>
</dbReference>
<name>A0ABV8MP12_9NEIS</name>
<organism evidence="2 3">
    <name type="scientific">Chitinimonas lacunae</name>
    <dbReference type="NCBI Taxonomy" id="1963018"/>
    <lineage>
        <taxon>Bacteria</taxon>
        <taxon>Pseudomonadati</taxon>
        <taxon>Pseudomonadota</taxon>
        <taxon>Betaproteobacteria</taxon>
        <taxon>Neisseriales</taxon>
        <taxon>Chitinibacteraceae</taxon>
        <taxon>Chitinimonas</taxon>
    </lineage>
</organism>
<dbReference type="GO" id="GO:0016787">
    <property type="term" value="F:hydrolase activity"/>
    <property type="evidence" value="ECO:0007669"/>
    <property type="project" value="UniProtKB-KW"/>
</dbReference>
<dbReference type="PANTHER" id="PTHR21432">
    <property type="entry name" value="ACETYL-COA HYDROLASE-RELATED"/>
    <property type="match status" value="1"/>
</dbReference>
<dbReference type="Gene3D" id="3.30.750.70">
    <property type="entry name" value="4-hydroxybutyrate coenzyme like domains"/>
    <property type="match status" value="1"/>
</dbReference>